<dbReference type="GO" id="GO:0005886">
    <property type="term" value="C:plasma membrane"/>
    <property type="evidence" value="ECO:0007669"/>
    <property type="project" value="UniProtKB-SubCell"/>
</dbReference>
<evidence type="ECO:0000313" key="8">
    <source>
        <dbReference type="EMBL" id="KUL65839.1"/>
    </source>
</evidence>
<feature type="transmembrane region" description="Helical" evidence="6">
    <location>
        <begin position="233"/>
        <end position="254"/>
    </location>
</feature>
<dbReference type="OrthoDB" id="3661340at2"/>
<feature type="domain" description="Major facilitator superfamily (MFS) profile" evidence="7">
    <location>
        <begin position="236"/>
        <end position="417"/>
    </location>
</feature>
<protein>
    <submittedName>
        <fullName evidence="8">MFS transporter</fullName>
    </submittedName>
</protein>
<feature type="transmembrane region" description="Helical" evidence="6">
    <location>
        <begin position="29"/>
        <end position="53"/>
    </location>
</feature>
<evidence type="ECO:0000256" key="2">
    <source>
        <dbReference type="ARBA" id="ARBA00022475"/>
    </source>
</evidence>
<keyword evidence="5 6" id="KW-0472">Membrane</keyword>
<feature type="transmembrane region" description="Helical" evidence="6">
    <location>
        <begin position="65"/>
        <end position="85"/>
    </location>
</feature>
<dbReference type="RefSeq" id="WP_059142606.1">
    <property type="nucleotide sequence ID" value="NZ_LLZJ01000040.1"/>
</dbReference>
<evidence type="ECO:0000256" key="4">
    <source>
        <dbReference type="ARBA" id="ARBA00022989"/>
    </source>
</evidence>
<name>A0A0X3X9S2_STRVO</name>
<evidence type="ECO:0000313" key="9">
    <source>
        <dbReference type="Proteomes" id="UP000053413"/>
    </source>
</evidence>
<feature type="transmembrane region" description="Helical" evidence="6">
    <location>
        <begin position="326"/>
        <end position="348"/>
    </location>
</feature>
<dbReference type="InterPro" id="IPR036259">
    <property type="entry name" value="MFS_trans_sf"/>
</dbReference>
<dbReference type="EMBL" id="LLZJ01000040">
    <property type="protein sequence ID" value="KUL65839.1"/>
    <property type="molecule type" value="Genomic_DNA"/>
</dbReference>
<evidence type="ECO:0000256" key="1">
    <source>
        <dbReference type="ARBA" id="ARBA00004651"/>
    </source>
</evidence>
<organism evidence="8 9">
    <name type="scientific">Streptomyces violaceusniger</name>
    <dbReference type="NCBI Taxonomy" id="68280"/>
    <lineage>
        <taxon>Bacteria</taxon>
        <taxon>Bacillati</taxon>
        <taxon>Actinomycetota</taxon>
        <taxon>Actinomycetes</taxon>
        <taxon>Kitasatosporales</taxon>
        <taxon>Streptomycetaceae</taxon>
        <taxon>Streptomyces</taxon>
        <taxon>Streptomyces violaceusniger group</taxon>
    </lineage>
</organism>
<dbReference type="Pfam" id="PF07690">
    <property type="entry name" value="MFS_1"/>
    <property type="match status" value="1"/>
</dbReference>
<dbReference type="PANTHER" id="PTHR23513">
    <property type="entry name" value="INTEGRAL MEMBRANE EFFLUX PROTEIN-RELATED"/>
    <property type="match status" value="1"/>
</dbReference>
<accession>A0A0X3X9S2</accession>
<dbReference type="Proteomes" id="UP000053413">
    <property type="component" value="Unassembled WGS sequence"/>
</dbReference>
<comment type="caution">
    <text evidence="8">The sequence shown here is derived from an EMBL/GenBank/DDBJ whole genome shotgun (WGS) entry which is preliminary data.</text>
</comment>
<dbReference type="InterPro" id="IPR011701">
    <property type="entry name" value="MFS"/>
</dbReference>
<feature type="transmembrane region" description="Helical" evidence="6">
    <location>
        <begin position="193"/>
        <end position="212"/>
    </location>
</feature>
<sequence length="417" mass="43019">MSTDTTDETAGGTAGHRTYRQVLTGNPRLAVLLAGYVVSSVGDGILLIALPLLALRHHGQLPAPVAVGLVMTAPYVLSTVLALSIGLGRLRLPTRAVVITDSALRTVLFTVVGLAAMADRIDIRFLVVALLLGSVLHQTASSGRRLVATGMAGKDELFTVNGLLGFANSLALYVVGPAVGGAVTVAFGADVAVLLEALSFLLLFGAVALVVPPQPRAPRAERSTESGWRILRLRPVAARLFFVVFFFNLSYMPVEVALPVLVNGDLHGDGNTLGLIWTAFGAGALLGGALTGSLRKLHQQAVLVAVIALWGGSVVLLALAPSGPVAMCAFALGGLIYAPFTPIAYTFVQSELPPHEQQPVITLWTTGSTLAAPIGLPLSGPLVSALGARGGLLLSAALTLVLVPFAAKGLLGPRRVA</sequence>
<feature type="transmembrane region" description="Helical" evidence="6">
    <location>
        <begin position="274"/>
        <end position="294"/>
    </location>
</feature>
<evidence type="ECO:0000256" key="3">
    <source>
        <dbReference type="ARBA" id="ARBA00022692"/>
    </source>
</evidence>
<feature type="transmembrane region" description="Helical" evidence="6">
    <location>
        <begin position="360"/>
        <end position="380"/>
    </location>
</feature>
<feature type="transmembrane region" description="Helical" evidence="6">
    <location>
        <begin position="162"/>
        <end position="187"/>
    </location>
</feature>
<dbReference type="SUPFAM" id="SSF103473">
    <property type="entry name" value="MFS general substrate transporter"/>
    <property type="match status" value="1"/>
</dbReference>
<dbReference type="Gene3D" id="1.20.1250.20">
    <property type="entry name" value="MFS general substrate transporter like domains"/>
    <property type="match status" value="1"/>
</dbReference>
<keyword evidence="3 6" id="KW-0812">Transmembrane</keyword>
<feature type="transmembrane region" description="Helical" evidence="6">
    <location>
        <begin position="301"/>
        <end position="320"/>
    </location>
</feature>
<evidence type="ECO:0000259" key="7">
    <source>
        <dbReference type="PROSITE" id="PS50850"/>
    </source>
</evidence>
<proteinExistence type="predicted"/>
<evidence type="ECO:0000256" key="6">
    <source>
        <dbReference type="SAM" id="Phobius"/>
    </source>
</evidence>
<reference evidence="9" key="1">
    <citation type="submission" date="2015-10" db="EMBL/GenBank/DDBJ databases">
        <authorList>
            <person name="Ju K.-S."/>
            <person name="Doroghazi J.R."/>
            <person name="Metcalf W.W."/>
        </authorList>
    </citation>
    <scope>NUCLEOTIDE SEQUENCE [LARGE SCALE GENOMIC DNA]</scope>
    <source>
        <strain evidence="9">NRRL F-8817</strain>
    </source>
</reference>
<dbReference type="GO" id="GO:0022857">
    <property type="term" value="F:transmembrane transporter activity"/>
    <property type="evidence" value="ECO:0007669"/>
    <property type="project" value="InterPro"/>
</dbReference>
<gene>
    <name evidence="8" type="ORF">ADL28_05660</name>
</gene>
<dbReference type="PANTHER" id="PTHR23513:SF11">
    <property type="entry name" value="STAPHYLOFERRIN A TRANSPORTER"/>
    <property type="match status" value="1"/>
</dbReference>
<dbReference type="PROSITE" id="PS50850">
    <property type="entry name" value="MFS"/>
    <property type="match status" value="1"/>
</dbReference>
<evidence type="ECO:0000256" key="5">
    <source>
        <dbReference type="ARBA" id="ARBA00023136"/>
    </source>
</evidence>
<comment type="subcellular location">
    <subcellularLocation>
        <location evidence="1">Cell membrane</location>
        <topology evidence="1">Multi-pass membrane protein</topology>
    </subcellularLocation>
</comment>
<keyword evidence="4 6" id="KW-1133">Transmembrane helix</keyword>
<feature type="transmembrane region" description="Helical" evidence="6">
    <location>
        <begin position="392"/>
        <end position="411"/>
    </location>
</feature>
<dbReference type="InterPro" id="IPR020846">
    <property type="entry name" value="MFS_dom"/>
</dbReference>
<keyword evidence="2" id="KW-1003">Cell membrane</keyword>
<dbReference type="AlphaFoldDB" id="A0A0X3X9S2"/>